<comment type="caution">
    <text evidence="1">The sequence shown here is derived from an EMBL/GenBank/DDBJ whole genome shotgun (WGS) entry which is preliminary data.</text>
</comment>
<evidence type="ECO:0000313" key="2">
    <source>
        <dbReference type="Proteomes" id="UP000288623"/>
    </source>
</evidence>
<accession>A0A433RRN3</accession>
<dbReference type="OrthoDB" id="2454885at2"/>
<dbReference type="EMBL" id="JTFC01000033">
    <property type="protein sequence ID" value="RUS53841.1"/>
    <property type="molecule type" value="Genomic_DNA"/>
</dbReference>
<name>A0A433RRN3_9BACL</name>
<dbReference type="Proteomes" id="UP000288623">
    <property type="component" value="Unassembled WGS sequence"/>
</dbReference>
<proteinExistence type="predicted"/>
<keyword evidence="2" id="KW-1185">Reference proteome</keyword>
<dbReference type="AlphaFoldDB" id="A0A433RRN3"/>
<gene>
    <name evidence="1" type="ORF">QI30_14175</name>
</gene>
<reference evidence="1 2" key="1">
    <citation type="submission" date="2014-11" db="EMBL/GenBank/DDBJ databases">
        <title>Genome sequence and analysis of novel Kurthia sp.</title>
        <authorList>
            <person name="Lawson J.N."/>
            <person name="Gonzalez J.E."/>
            <person name="Rinauldi L."/>
            <person name="Xuan Z."/>
            <person name="Firman A."/>
            <person name="Shaddox L."/>
            <person name="Trudeau A."/>
            <person name="Shah S."/>
            <person name="Reiman D."/>
        </authorList>
    </citation>
    <scope>NUCLEOTIDE SEQUENCE [LARGE SCALE GENOMIC DNA]</scope>
    <source>
        <strain evidence="1 2">3B1D</strain>
    </source>
</reference>
<dbReference type="RefSeq" id="WP_126991269.1">
    <property type="nucleotide sequence ID" value="NZ_JTFC01000033.1"/>
</dbReference>
<sequence>MELDITYIAHIKTEGQKEQIVDLKIPELIEFHIGRENKAVELLEELGHTNVKRPEITDGEEMNNLTTTSTFEGKEVTTTIHYTTALRAGNVGSKSGDFYYELKQLHNVVE</sequence>
<organism evidence="1 2">
    <name type="scientific">Candidatus Kurthia intestinigallinarum</name>
    <dbReference type="NCBI Taxonomy" id="1562256"/>
    <lineage>
        <taxon>Bacteria</taxon>
        <taxon>Bacillati</taxon>
        <taxon>Bacillota</taxon>
        <taxon>Bacilli</taxon>
        <taxon>Bacillales</taxon>
        <taxon>Caryophanaceae</taxon>
        <taxon>Kurthia</taxon>
    </lineage>
</organism>
<protein>
    <submittedName>
        <fullName evidence="1">Uncharacterized protein</fullName>
    </submittedName>
</protein>
<evidence type="ECO:0000313" key="1">
    <source>
        <dbReference type="EMBL" id="RUS53841.1"/>
    </source>
</evidence>